<keyword evidence="2" id="KW-1185">Reference proteome</keyword>
<reference evidence="1 2" key="1">
    <citation type="submission" date="2014-04" db="EMBL/GenBank/DDBJ databases">
        <authorList>
            <consortium name="DOE Joint Genome Institute"/>
            <person name="Kuo A."/>
            <person name="Kohler A."/>
            <person name="Jargeat P."/>
            <person name="Nagy L.G."/>
            <person name="Floudas D."/>
            <person name="Copeland A."/>
            <person name="Barry K.W."/>
            <person name="Cichocki N."/>
            <person name="Veneault-Fourrey C."/>
            <person name="LaButti K."/>
            <person name="Lindquist E.A."/>
            <person name="Lipzen A."/>
            <person name="Lundell T."/>
            <person name="Morin E."/>
            <person name="Murat C."/>
            <person name="Sun H."/>
            <person name="Tunlid A."/>
            <person name="Henrissat B."/>
            <person name="Grigoriev I.V."/>
            <person name="Hibbett D.S."/>
            <person name="Martin F."/>
            <person name="Nordberg H.P."/>
            <person name="Cantor M.N."/>
            <person name="Hua S.X."/>
        </authorList>
    </citation>
    <scope>NUCLEOTIDE SEQUENCE [LARGE SCALE GENOMIC DNA]</scope>
    <source>
        <strain evidence="1 2">Ve08.2h10</strain>
    </source>
</reference>
<dbReference type="AlphaFoldDB" id="A0A0D0D9L4"/>
<dbReference type="InParanoid" id="A0A0D0D9L4"/>
<dbReference type="EMBL" id="KN826018">
    <property type="protein sequence ID" value="KIK80441.1"/>
    <property type="molecule type" value="Genomic_DNA"/>
</dbReference>
<reference evidence="2" key="2">
    <citation type="submission" date="2015-01" db="EMBL/GenBank/DDBJ databases">
        <title>Evolutionary Origins and Diversification of the Mycorrhizal Mutualists.</title>
        <authorList>
            <consortium name="DOE Joint Genome Institute"/>
            <consortium name="Mycorrhizal Genomics Consortium"/>
            <person name="Kohler A."/>
            <person name="Kuo A."/>
            <person name="Nagy L.G."/>
            <person name="Floudas D."/>
            <person name="Copeland A."/>
            <person name="Barry K.W."/>
            <person name="Cichocki N."/>
            <person name="Veneault-Fourrey C."/>
            <person name="LaButti K."/>
            <person name="Lindquist E.A."/>
            <person name="Lipzen A."/>
            <person name="Lundell T."/>
            <person name="Morin E."/>
            <person name="Murat C."/>
            <person name="Riley R."/>
            <person name="Ohm R."/>
            <person name="Sun H."/>
            <person name="Tunlid A."/>
            <person name="Henrissat B."/>
            <person name="Grigoriev I.V."/>
            <person name="Hibbett D.S."/>
            <person name="Martin F."/>
        </authorList>
    </citation>
    <scope>NUCLEOTIDE SEQUENCE [LARGE SCALE GENOMIC DNA]</scope>
    <source>
        <strain evidence="2">Ve08.2h10</strain>
    </source>
</reference>
<protein>
    <submittedName>
        <fullName evidence="1">Uncharacterized protein</fullName>
    </submittedName>
</protein>
<organism evidence="1 2">
    <name type="scientific">Paxillus rubicundulus Ve08.2h10</name>
    <dbReference type="NCBI Taxonomy" id="930991"/>
    <lineage>
        <taxon>Eukaryota</taxon>
        <taxon>Fungi</taxon>
        <taxon>Dikarya</taxon>
        <taxon>Basidiomycota</taxon>
        <taxon>Agaricomycotina</taxon>
        <taxon>Agaricomycetes</taxon>
        <taxon>Agaricomycetidae</taxon>
        <taxon>Boletales</taxon>
        <taxon>Paxilineae</taxon>
        <taxon>Paxillaceae</taxon>
        <taxon>Paxillus</taxon>
    </lineage>
</organism>
<evidence type="ECO:0000313" key="2">
    <source>
        <dbReference type="Proteomes" id="UP000054538"/>
    </source>
</evidence>
<gene>
    <name evidence="1" type="ORF">PAXRUDRAFT_765727</name>
</gene>
<evidence type="ECO:0000313" key="1">
    <source>
        <dbReference type="EMBL" id="KIK80441.1"/>
    </source>
</evidence>
<proteinExistence type="predicted"/>
<accession>A0A0D0D9L4</accession>
<name>A0A0D0D9L4_9AGAM</name>
<dbReference type="Proteomes" id="UP000054538">
    <property type="component" value="Unassembled WGS sequence"/>
</dbReference>
<dbReference type="HOGENOM" id="CLU_2334236_0_0_1"/>
<sequence length="98" mass="11047">MLVANPLDAIFLERDLQKFNCLAGWINAKTTMYVLCMSFKGRSNSTASQCLYWWVTGQASRCPNELHQGLETSKEMITRTGSRCARGTNNHQTTADVR</sequence>